<dbReference type="AlphaFoldDB" id="A0A840G772"/>
<gene>
    <name evidence="1" type="ORF">GGD90_002111</name>
</gene>
<evidence type="ECO:0000313" key="2">
    <source>
        <dbReference type="Proteomes" id="UP000587070"/>
    </source>
</evidence>
<sequence>MRDPLRAGWATTGAARDAAAYGKARWGNYSGRLTESAPRTCPAA</sequence>
<protein>
    <submittedName>
        <fullName evidence="1">Uncharacterized protein</fullName>
    </submittedName>
</protein>
<reference evidence="1 2" key="1">
    <citation type="submission" date="2020-08" db="EMBL/GenBank/DDBJ databases">
        <title>Genome sequencing of Purple Non-Sulfur Bacteria from various extreme environments.</title>
        <authorList>
            <person name="Mayer M."/>
        </authorList>
    </citation>
    <scope>NUCLEOTIDE SEQUENCE [LARGE SCALE GENOMIC DNA]</scope>
    <source>
        <strain evidence="1 2">2761</strain>
    </source>
</reference>
<name>A0A840G772_RHOTE</name>
<comment type="caution">
    <text evidence="1">The sequence shown here is derived from an EMBL/GenBank/DDBJ whole genome shotgun (WGS) entry which is preliminary data.</text>
</comment>
<dbReference type="Proteomes" id="UP000587070">
    <property type="component" value="Unassembled WGS sequence"/>
</dbReference>
<proteinExistence type="predicted"/>
<dbReference type="EMBL" id="JACIGE010000007">
    <property type="protein sequence ID" value="MBB4247726.1"/>
    <property type="molecule type" value="Genomic_DNA"/>
</dbReference>
<accession>A0A840G772</accession>
<evidence type="ECO:0000313" key="1">
    <source>
        <dbReference type="EMBL" id="MBB4247726.1"/>
    </source>
</evidence>
<organism evidence="1 2">
    <name type="scientific">Rhodocyclus tenuis</name>
    <name type="common">Rhodospirillum tenue</name>
    <dbReference type="NCBI Taxonomy" id="1066"/>
    <lineage>
        <taxon>Bacteria</taxon>
        <taxon>Pseudomonadati</taxon>
        <taxon>Pseudomonadota</taxon>
        <taxon>Betaproteobacteria</taxon>
        <taxon>Rhodocyclales</taxon>
        <taxon>Rhodocyclaceae</taxon>
        <taxon>Rhodocyclus</taxon>
    </lineage>
</organism>
<keyword evidence="2" id="KW-1185">Reference proteome</keyword>